<organism evidence="2 3">
    <name type="scientific">Rahnella perminowiae</name>
    <dbReference type="NCBI Taxonomy" id="2816244"/>
    <lineage>
        <taxon>Bacteria</taxon>
        <taxon>Pseudomonadati</taxon>
        <taxon>Pseudomonadota</taxon>
        <taxon>Gammaproteobacteria</taxon>
        <taxon>Enterobacterales</taxon>
        <taxon>Yersiniaceae</taxon>
        <taxon>Rahnella</taxon>
    </lineage>
</organism>
<name>A0ABS6L7E4_9GAMM</name>
<accession>A0ABS6L7E4</accession>
<sequence>MNEIVIGAVSGVGTSAILFVMKVMLDKIFIPKFQEYAYQGAIVSGRWVQSITEDDPDDPEVKHHFQVSLNLEQTGHNLKGFFDINSNGNVMNYAVIGKYVDGYMQLICTAKGPGVSSYCSILLKHISAGARLHGVMAYRSGISDDVGSMIVSLDKAQS</sequence>
<dbReference type="EMBL" id="JAFMOU010000072">
    <property type="protein sequence ID" value="MBU9837375.1"/>
    <property type="molecule type" value="Genomic_DNA"/>
</dbReference>
<evidence type="ECO:0000313" key="3">
    <source>
        <dbReference type="Proteomes" id="UP000699865"/>
    </source>
</evidence>
<comment type="caution">
    <text evidence="2">The sequence shown here is derived from an EMBL/GenBank/DDBJ whole genome shotgun (WGS) entry which is preliminary data.</text>
</comment>
<evidence type="ECO:0000256" key="1">
    <source>
        <dbReference type="SAM" id="Phobius"/>
    </source>
</evidence>
<keyword evidence="3" id="KW-1185">Reference proteome</keyword>
<dbReference type="Proteomes" id="UP000699865">
    <property type="component" value="Unassembled WGS sequence"/>
</dbReference>
<dbReference type="RefSeq" id="WP_217139206.1">
    <property type="nucleotide sequence ID" value="NZ_JAFMOU010000072.1"/>
</dbReference>
<reference evidence="2 3" key="1">
    <citation type="submission" date="2021-03" db="EMBL/GenBank/DDBJ databases">
        <title>Five novel Rahnella species.</title>
        <authorList>
            <person name="Brady C."/>
            <person name="Asselin J."/>
            <person name="Beer S."/>
            <person name="Bruberg M.B."/>
            <person name="Crampton B."/>
            <person name="Venter S."/>
            <person name="Arnold D."/>
            <person name="Denman S."/>
        </authorList>
    </citation>
    <scope>NUCLEOTIDE SEQUENCE [LARGE SCALE GENOMIC DNA]</scope>
    <source>
        <strain evidence="2 3">L72c</strain>
    </source>
</reference>
<evidence type="ECO:0000313" key="2">
    <source>
        <dbReference type="EMBL" id="MBU9837375.1"/>
    </source>
</evidence>
<keyword evidence="1" id="KW-1133">Transmembrane helix</keyword>
<proteinExistence type="predicted"/>
<feature type="transmembrane region" description="Helical" evidence="1">
    <location>
        <begin position="6"/>
        <end position="25"/>
    </location>
</feature>
<keyword evidence="1" id="KW-0812">Transmembrane</keyword>
<protein>
    <submittedName>
        <fullName evidence="2">Uncharacterized protein</fullName>
    </submittedName>
</protein>
<keyword evidence="1" id="KW-0472">Membrane</keyword>
<gene>
    <name evidence="2" type="ORF">J1786_21500</name>
</gene>